<organism evidence="2 3">
    <name type="scientific">Pyricularia grisea</name>
    <name type="common">Crabgrass-specific blast fungus</name>
    <name type="synonym">Magnaporthe grisea</name>
    <dbReference type="NCBI Taxonomy" id="148305"/>
    <lineage>
        <taxon>Eukaryota</taxon>
        <taxon>Fungi</taxon>
        <taxon>Dikarya</taxon>
        <taxon>Ascomycota</taxon>
        <taxon>Pezizomycotina</taxon>
        <taxon>Sordariomycetes</taxon>
        <taxon>Sordariomycetidae</taxon>
        <taxon>Magnaporthales</taxon>
        <taxon>Pyriculariaceae</taxon>
        <taxon>Pyricularia</taxon>
    </lineage>
</organism>
<gene>
    <name evidence="3" type="ORF">PgNI_12548</name>
</gene>
<reference evidence="3" key="2">
    <citation type="submission" date="2019-10" db="EMBL/GenBank/DDBJ databases">
        <authorList>
            <consortium name="NCBI Genome Project"/>
        </authorList>
    </citation>
    <scope>NUCLEOTIDE SEQUENCE</scope>
    <source>
        <strain evidence="3">NI907</strain>
    </source>
</reference>
<dbReference type="Proteomes" id="UP000515153">
    <property type="component" value="Unplaced"/>
</dbReference>
<reference evidence="3" key="1">
    <citation type="journal article" date="2019" name="Mol. Biol. Evol.">
        <title>Blast fungal genomes show frequent chromosomal changes, gene gains and losses, and effector gene turnover.</title>
        <authorList>
            <person name="Gomez Luciano L.B."/>
            <person name="Jason Tsai I."/>
            <person name="Chuma I."/>
            <person name="Tosa Y."/>
            <person name="Chen Y.H."/>
            <person name="Li J.Y."/>
            <person name="Li M.Y."/>
            <person name="Jade Lu M.Y."/>
            <person name="Nakayashiki H."/>
            <person name="Li W.H."/>
        </authorList>
    </citation>
    <scope>NUCLEOTIDE SEQUENCE</scope>
    <source>
        <strain evidence="3">NI907</strain>
    </source>
</reference>
<dbReference type="KEGG" id="pgri:PgNI_12548"/>
<keyword evidence="2" id="KW-1185">Reference proteome</keyword>
<evidence type="ECO:0000256" key="1">
    <source>
        <dbReference type="SAM" id="MobiDB-lite"/>
    </source>
</evidence>
<accession>A0A6P8AM81</accession>
<evidence type="ECO:0000313" key="3">
    <source>
        <dbReference type="RefSeq" id="XP_030976003.1"/>
    </source>
</evidence>
<name>A0A6P8AM81_PYRGI</name>
<dbReference type="GeneID" id="41967398"/>
<sequence>MQEDSISAAWSKSAIRFEGLGRQTAGFGVSLRQWGLTGGPSHTFSTMQEATLTPLGCRFPRGIQTCNVRKISRLFLKRHNSSWKSFKVEFVPLQSGSCSDINVSLQKALQHGSNTYSTLSTADQDIIYDALKQRCHSSQLRRHRFVILGDNYQGIRLPAGIMLQDFLPSRPRSNSAPKRRAVAIDCEMPKPKWEIKETCARQDRSNQFTPKTPAEIGKHSNAGSNRITTETPATIA</sequence>
<dbReference type="AlphaFoldDB" id="A0A6P8AM81"/>
<proteinExistence type="predicted"/>
<evidence type="ECO:0000313" key="2">
    <source>
        <dbReference type="Proteomes" id="UP000515153"/>
    </source>
</evidence>
<feature type="region of interest" description="Disordered" evidence="1">
    <location>
        <begin position="201"/>
        <end position="236"/>
    </location>
</feature>
<feature type="compositionally biased region" description="Polar residues" evidence="1">
    <location>
        <begin position="221"/>
        <end position="236"/>
    </location>
</feature>
<dbReference type="RefSeq" id="XP_030976003.1">
    <property type="nucleotide sequence ID" value="XM_031132495.1"/>
</dbReference>
<reference evidence="3" key="3">
    <citation type="submission" date="2025-08" db="UniProtKB">
        <authorList>
            <consortium name="RefSeq"/>
        </authorList>
    </citation>
    <scope>IDENTIFICATION</scope>
    <source>
        <strain evidence="3">NI907</strain>
    </source>
</reference>
<protein>
    <submittedName>
        <fullName evidence="3">Uncharacterized protein</fullName>
    </submittedName>
</protein>